<dbReference type="PANTHER" id="PTHR11662">
    <property type="entry name" value="SOLUTE CARRIER FAMILY 17"/>
    <property type="match status" value="1"/>
</dbReference>
<feature type="transmembrane region" description="Helical" evidence="6">
    <location>
        <begin position="317"/>
        <end position="340"/>
    </location>
</feature>
<gene>
    <name evidence="7" type="ORF">HNY73_009307</name>
</gene>
<feature type="transmembrane region" description="Helical" evidence="6">
    <location>
        <begin position="141"/>
        <end position="164"/>
    </location>
</feature>
<evidence type="ECO:0000256" key="3">
    <source>
        <dbReference type="ARBA" id="ARBA00022989"/>
    </source>
</evidence>
<evidence type="ECO:0000256" key="4">
    <source>
        <dbReference type="ARBA" id="ARBA00023136"/>
    </source>
</evidence>
<evidence type="ECO:0000256" key="2">
    <source>
        <dbReference type="ARBA" id="ARBA00022692"/>
    </source>
</evidence>
<dbReference type="InterPro" id="IPR011701">
    <property type="entry name" value="MFS"/>
</dbReference>
<dbReference type="GO" id="GO:0022857">
    <property type="term" value="F:transmembrane transporter activity"/>
    <property type="evidence" value="ECO:0007669"/>
    <property type="project" value="InterPro"/>
</dbReference>
<sequence length="405" mass="44422">MIFDRIKNAPGRMVEGIMNKIKRKRRKYSFNAKNVSENTDSVASERKTARGPNCLGKRHIVAMLGFFNCFFINANRSVVSVSIVAMVKHIQPNETFHLNNREVSCPFPSASENTIEGPTGFVIPAMFRMASNWFPSKERGFLSTLVVCGYGFGVAATGILTGWLCDTPHLRWPSAFYFWGSTTLILAAAFAFLLHEHPQDHPTITEEELKYITDGQEMDLSEKTPSTPWKKMLTSPASYAYFFGLFGHYWSIAYFLIVHPTFMGAFGFAICMIGMGLAGCNATISILLFSLSLFTSGMALSGVMISGMDMAPVHAGALMGIACTIAGLSSLIIPLLTGFLTTHEALSEWKKVFWISSAIVGLSGVVYAAFGSAEVQAWNFPGGKFPEKLEEDKGKGKAENKSTEP</sequence>
<dbReference type="InterPro" id="IPR050382">
    <property type="entry name" value="MFS_Na/Anion_cotransporter"/>
</dbReference>
<keyword evidence="4 6" id="KW-0472">Membrane</keyword>
<name>A0A8T0FEA0_ARGBR</name>
<dbReference type="GO" id="GO:0006820">
    <property type="term" value="P:monoatomic anion transport"/>
    <property type="evidence" value="ECO:0007669"/>
    <property type="project" value="TreeGrafter"/>
</dbReference>
<dbReference type="PANTHER" id="PTHR11662:SF399">
    <property type="entry name" value="FI19708P1-RELATED"/>
    <property type="match status" value="1"/>
</dbReference>
<feature type="transmembrane region" description="Helical" evidence="6">
    <location>
        <begin position="176"/>
        <end position="194"/>
    </location>
</feature>
<reference evidence="7" key="2">
    <citation type="submission" date="2020-06" db="EMBL/GenBank/DDBJ databases">
        <authorList>
            <person name="Sheffer M."/>
        </authorList>
    </citation>
    <scope>NUCLEOTIDE SEQUENCE</scope>
</reference>
<evidence type="ECO:0000313" key="8">
    <source>
        <dbReference type="Proteomes" id="UP000807504"/>
    </source>
</evidence>
<keyword evidence="8" id="KW-1185">Reference proteome</keyword>
<dbReference type="SUPFAM" id="SSF103473">
    <property type="entry name" value="MFS general substrate transporter"/>
    <property type="match status" value="1"/>
</dbReference>
<evidence type="ECO:0000256" key="6">
    <source>
        <dbReference type="SAM" id="Phobius"/>
    </source>
</evidence>
<feature type="transmembrane region" description="Helical" evidence="6">
    <location>
        <begin position="352"/>
        <end position="370"/>
    </location>
</feature>
<feature type="transmembrane region" description="Helical" evidence="6">
    <location>
        <begin position="263"/>
        <end position="280"/>
    </location>
</feature>
<feature type="transmembrane region" description="Helical" evidence="6">
    <location>
        <begin position="287"/>
        <end position="305"/>
    </location>
</feature>
<dbReference type="Proteomes" id="UP000807504">
    <property type="component" value="Unassembled WGS sequence"/>
</dbReference>
<dbReference type="AlphaFoldDB" id="A0A8T0FEA0"/>
<proteinExistence type="predicted"/>
<feature type="region of interest" description="Disordered" evidence="5">
    <location>
        <begin position="384"/>
        <end position="405"/>
    </location>
</feature>
<feature type="transmembrane region" description="Helical" evidence="6">
    <location>
        <begin position="239"/>
        <end position="257"/>
    </location>
</feature>
<comment type="subcellular location">
    <subcellularLocation>
        <location evidence="1">Membrane</location>
        <topology evidence="1">Multi-pass membrane protein</topology>
    </subcellularLocation>
</comment>
<protein>
    <submittedName>
        <fullName evidence="7">Vesicular glutamate transporter 1 like protein</fullName>
    </submittedName>
</protein>
<feature type="compositionally biased region" description="Basic and acidic residues" evidence="5">
    <location>
        <begin position="385"/>
        <end position="405"/>
    </location>
</feature>
<dbReference type="EMBL" id="JABXBU010000015">
    <property type="protein sequence ID" value="KAF8787739.1"/>
    <property type="molecule type" value="Genomic_DNA"/>
</dbReference>
<dbReference type="Gene3D" id="1.20.1250.20">
    <property type="entry name" value="MFS general substrate transporter like domains"/>
    <property type="match status" value="2"/>
</dbReference>
<evidence type="ECO:0000313" key="7">
    <source>
        <dbReference type="EMBL" id="KAF8787739.1"/>
    </source>
</evidence>
<evidence type="ECO:0000256" key="5">
    <source>
        <dbReference type="SAM" id="MobiDB-lite"/>
    </source>
</evidence>
<accession>A0A8T0FEA0</accession>
<keyword evidence="3 6" id="KW-1133">Transmembrane helix</keyword>
<dbReference type="Pfam" id="PF07690">
    <property type="entry name" value="MFS_1"/>
    <property type="match status" value="1"/>
</dbReference>
<dbReference type="InterPro" id="IPR036259">
    <property type="entry name" value="MFS_trans_sf"/>
</dbReference>
<dbReference type="GO" id="GO:0016020">
    <property type="term" value="C:membrane"/>
    <property type="evidence" value="ECO:0007669"/>
    <property type="project" value="UniProtKB-SubCell"/>
</dbReference>
<organism evidence="7 8">
    <name type="scientific">Argiope bruennichi</name>
    <name type="common">Wasp spider</name>
    <name type="synonym">Aranea bruennichi</name>
    <dbReference type="NCBI Taxonomy" id="94029"/>
    <lineage>
        <taxon>Eukaryota</taxon>
        <taxon>Metazoa</taxon>
        <taxon>Ecdysozoa</taxon>
        <taxon>Arthropoda</taxon>
        <taxon>Chelicerata</taxon>
        <taxon>Arachnida</taxon>
        <taxon>Araneae</taxon>
        <taxon>Araneomorphae</taxon>
        <taxon>Entelegynae</taxon>
        <taxon>Araneoidea</taxon>
        <taxon>Araneidae</taxon>
        <taxon>Argiope</taxon>
    </lineage>
</organism>
<reference evidence="7" key="1">
    <citation type="journal article" date="2020" name="bioRxiv">
        <title>Chromosome-level reference genome of the European wasp spider Argiope bruennichi: a resource for studies on range expansion and evolutionary adaptation.</title>
        <authorList>
            <person name="Sheffer M.M."/>
            <person name="Hoppe A."/>
            <person name="Krehenwinkel H."/>
            <person name="Uhl G."/>
            <person name="Kuss A.W."/>
            <person name="Jensen L."/>
            <person name="Jensen C."/>
            <person name="Gillespie R.G."/>
            <person name="Hoff K.J."/>
            <person name="Prost S."/>
        </authorList>
    </citation>
    <scope>NUCLEOTIDE SEQUENCE</scope>
</reference>
<evidence type="ECO:0000256" key="1">
    <source>
        <dbReference type="ARBA" id="ARBA00004141"/>
    </source>
</evidence>
<comment type="caution">
    <text evidence="7">The sequence shown here is derived from an EMBL/GenBank/DDBJ whole genome shotgun (WGS) entry which is preliminary data.</text>
</comment>
<keyword evidence="2 6" id="KW-0812">Transmembrane</keyword>